<dbReference type="NCBIfam" id="TIGR04183">
    <property type="entry name" value="Por_Secre_tail"/>
    <property type="match status" value="1"/>
</dbReference>
<keyword evidence="3" id="KW-1185">Reference proteome</keyword>
<name>A0ABS0Q9S1_9BACT</name>
<reference evidence="2 3" key="1">
    <citation type="submission" date="2020-12" db="EMBL/GenBank/DDBJ databases">
        <title>Hymenobacter sp.</title>
        <authorList>
            <person name="Kim M.K."/>
        </authorList>
    </citation>
    <scope>NUCLEOTIDE SEQUENCE [LARGE SCALE GENOMIC DNA]</scope>
    <source>
        <strain evidence="2 3">BT442</strain>
    </source>
</reference>
<dbReference type="EMBL" id="JAEDAE010000007">
    <property type="protein sequence ID" value="MBH8559408.1"/>
    <property type="molecule type" value="Genomic_DNA"/>
</dbReference>
<comment type="caution">
    <text evidence="2">The sequence shown here is derived from an EMBL/GenBank/DDBJ whole genome shotgun (WGS) entry which is preliminary data.</text>
</comment>
<evidence type="ECO:0000313" key="3">
    <source>
        <dbReference type="Proteomes" id="UP000625631"/>
    </source>
</evidence>
<feature type="chain" id="PRO_5045717576" evidence="1">
    <location>
        <begin position="21"/>
        <end position="404"/>
    </location>
</feature>
<organism evidence="2 3">
    <name type="scientific">Hymenobacter negativus</name>
    <dbReference type="NCBI Taxonomy" id="2795026"/>
    <lineage>
        <taxon>Bacteria</taxon>
        <taxon>Pseudomonadati</taxon>
        <taxon>Bacteroidota</taxon>
        <taxon>Cytophagia</taxon>
        <taxon>Cytophagales</taxon>
        <taxon>Hymenobacteraceae</taxon>
        <taxon>Hymenobacter</taxon>
    </lineage>
</organism>
<keyword evidence="1" id="KW-0732">Signal</keyword>
<sequence>MRQFLLIATLLALCTPAARAQSITRVASVPASTVLDIAVSGNRACLANFGNNTLDIYDVSVPTAPVLRSSTQHSLRIHNVAAVGNKVYSIGYASGNITMASVYAFDISNPAAPVGINGALLSTPTAQTQPPTMVASASFVCVAGMPNGVIHIYDSNMNVLGTYSGASGDMSLNGNVLYLRNNSFTTILDLSNPALPVNRGSLPITITSVQGTKGYGVQNATLRIYDVSSPLAPLLLGSVANNGGNQVAVSGTTVFTNSGGIRSSPVGNRYTLQAFDASTPGAPVLRATEGGLYPYESVGALSANGNNLAFIVDAANLNVFSFRATATATRAAAPPALACYPNPAHASLQLPYTKAGTLVTVHDLTGRVCLTTPLAADGLVNIGSLPAGLYSLRAGQATQKLVVE</sequence>
<gene>
    <name evidence="2" type="ORF">I7X13_15200</name>
</gene>
<feature type="signal peptide" evidence="1">
    <location>
        <begin position="1"/>
        <end position="20"/>
    </location>
</feature>
<dbReference type="RefSeq" id="WP_198067422.1">
    <property type="nucleotide sequence ID" value="NZ_JAEDAD010000002.1"/>
</dbReference>
<dbReference type="InterPro" id="IPR026444">
    <property type="entry name" value="Secre_tail"/>
</dbReference>
<dbReference type="Pfam" id="PF08309">
    <property type="entry name" value="LVIVD"/>
    <property type="match status" value="2"/>
</dbReference>
<evidence type="ECO:0000256" key="1">
    <source>
        <dbReference type="SAM" id="SignalP"/>
    </source>
</evidence>
<dbReference type="Proteomes" id="UP000625631">
    <property type="component" value="Unassembled WGS sequence"/>
</dbReference>
<dbReference type="InterPro" id="IPR013211">
    <property type="entry name" value="LVIVD"/>
</dbReference>
<proteinExistence type="predicted"/>
<protein>
    <submittedName>
        <fullName evidence="2">T9SS type A sorting domain-containing protein</fullName>
    </submittedName>
</protein>
<evidence type="ECO:0000313" key="2">
    <source>
        <dbReference type="EMBL" id="MBH8559408.1"/>
    </source>
</evidence>
<dbReference type="SUPFAM" id="SSF101908">
    <property type="entry name" value="Putative isomerase YbhE"/>
    <property type="match status" value="1"/>
</dbReference>
<accession>A0ABS0Q9S1</accession>